<accession>A0A2P6MU20</accession>
<dbReference type="PANTHER" id="PTHR46585:SF1">
    <property type="entry name" value="CHROMO DOMAIN-CONTAINING PROTEIN"/>
    <property type="match status" value="1"/>
</dbReference>
<dbReference type="OrthoDB" id="16365at2759"/>
<organism evidence="2 3">
    <name type="scientific">Planoprotostelium fungivorum</name>
    <dbReference type="NCBI Taxonomy" id="1890364"/>
    <lineage>
        <taxon>Eukaryota</taxon>
        <taxon>Amoebozoa</taxon>
        <taxon>Evosea</taxon>
        <taxon>Variosea</taxon>
        <taxon>Cavosteliida</taxon>
        <taxon>Cavosteliaceae</taxon>
        <taxon>Planoprotostelium</taxon>
    </lineage>
</organism>
<dbReference type="AlphaFoldDB" id="A0A2P6MU20"/>
<protein>
    <recommendedName>
        <fullName evidence="1">Integrase catalytic domain-containing protein</fullName>
    </recommendedName>
</protein>
<dbReference type="GO" id="GO:0015074">
    <property type="term" value="P:DNA integration"/>
    <property type="evidence" value="ECO:0007669"/>
    <property type="project" value="InterPro"/>
</dbReference>
<dbReference type="Gene3D" id="3.30.420.10">
    <property type="entry name" value="Ribonuclease H-like superfamily/Ribonuclease H"/>
    <property type="match status" value="1"/>
</dbReference>
<dbReference type="SUPFAM" id="SSF53098">
    <property type="entry name" value="Ribonuclease H-like"/>
    <property type="match status" value="1"/>
</dbReference>
<gene>
    <name evidence="2" type="ORF">PROFUN_15850</name>
</gene>
<name>A0A2P6MU20_9EUKA</name>
<proteinExistence type="predicted"/>
<dbReference type="GO" id="GO:0003676">
    <property type="term" value="F:nucleic acid binding"/>
    <property type="evidence" value="ECO:0007669"/>
    <property type="project" value="InterPro"/>
</dbReference>
<evidence type="ECO:0000313" key="2">
    <source>
        <dbReference type="EMBL" id="PRP75208.1"/>
    </source>
</evidence>
<dbReference type="PANTHER" id="PTHR46585">
    <property type="entry name" value="INTEGRASE CORE DOMAIN CONTAINING PROTEIN"/>
    <property type="match status" value="1"/>
</dbReference>
<evidence type="ECO:0000259" key="1">
    <source>
        <dbReference type="PROSITE" id="PS50994"/>
    </source>
</evidence>
<evidence type="ECO:0000313" key="3">
    <source>
        <dbReference type="Proteomes" id="UP000241769"/>
    </source>
</evidence>
<dbReference type="InterPro" id="IPR001584">
    <property type="entry name" value="Integrase_cat-core"/>
</dbReference>
<comment type="caution">
    <text evidence="2">The sequence shown here is derived from an EMBL/GenBank/DDBJ whole genome shotgun (WGS) entry which is preliminary data.</text>
</comment>
<dbReference type="Pfam" id="PF00665">
    <property type="entry name" value="rve"/>
    <property type="match status" value="1"/>
</dbReference>
<reference evidence="2 3" key="1">
    <citation type="journal article" date="2018" name="Genome Biol. Evol.">
        <title>Multiple Roots of Fruiting Body Formation in Amoebozoa.</title>
        <authorList>
            <person name="Hillmann F."/>
            <person name="Forbes G."/>
            <person name="Novohradska S."/>
            <person name="Ferling I."/>
            <person name="Riege K."/>
            <person name="Groth M."/>
            <person name="Westermann M."/>
            <person name="Marz M."/>
            <person name="Spaller T."/>
            <person name="Winckler T."/>
            <person name="Schaap P."/>
            <person name="Glockner G."/>
        </authorList>
    </citation>
    <scope>NUCLEOTIDE SEQUENCE [LARGE SCALE GENOMIC DNA]</scope>
    <source>
        <strain evidence="2 3">Jena</strain>
    </source>
</reference>
<dbReference type="InParanoid" id="A0A2P6MU20"/>
<feature type="domain" description="Integrase catalytic" evidence="1">
    <location>
        <begin position="31"/>
        <end position="141"/>
    </location>
</feature>
<dbReference type="Proteomes" id="UP000241769">
    <property type="component" value="Unassembled WGS sequence"/>
</dbReference>
<keyword evidence="3" id="KW-1185">Reference proteome</keyword>
<dbReference type="InterPro" id="IPR012337">
    <property type="entry name" value="RNaseH-like_sf"/>
</dbReference>
<sequence>MSPACLVASCWTITPYLLDETLQDISKTHYQGANKRGIILSCRSLITDMQNSAEYNDGTNYLLTIIDVFSKYALVIPLQNKQGKTIARALDYIFRIKINNKAYEPMILLSDNGKEFIAKEVKQSWQKSLHISHQLAEPERPTCMLLGMLRLSRSKYKEKHKTQGPPTYPYQPCHCEAWLLSFSVQKFPSSLYKACSGHTKAYKCFAENLQTDHRKQAFIKGNIIADFSTTHLALNACLLCSVCLGGNLYTQITQKTQGGKRQLHMNRLS</sequence>
<dbReference type="EMBL" id="MDYQ01000409">
    <property type="protein sequence ID" value="PRP75208.1"/>
    <property type="molecule type" value="Genomic_DNA"/>
</dbReference>
<dbReference type="PROSITE" id="PS50994">
    <property type="entry name" value="INTEGRASE"/>
    <property type="match status" value="1"/>
</dbReference>
<dbReference type="InterPro" id="IPR036397">
    <property type="entry name" value="RNaseH_sf"/>
</dbReference>